<gene>
    <name evidence="3" type="ORF">TrST_g13592</name>
</gene>
<feature type="transmembrane region" description="Helical" evidence="2">
    <location>
        <begin position="200"/>
        <end position="220"/>
    </location>
</feature>
<proteinExistence type="predicted"/>
<name>A0A9W7E183_9STRA</name>
<dbReference type="OrthoDB" id="205889at2759"/>
<organism evidence="3 4">
    <name type="scientific">Triparma strigata</name>
    <dbReference type="NCBI Taxonomy" id="1606541"/>
    <lineage>
        <taxon>Eukaryota</taxon>
        <taxon>Sar</taxon>
        <taxon>Stramenopiles</taxon>
        <taxon>Ochrophyta</taxon>
        <taxon>Bolidophyceae</taxon>
        <taxon>Parmales</taxon>
        <taxon>Triparmaceae</taxon>
        <taxon>Triparma</taxon>
    </lineage>
</organism>
<dbReference type="GO" id="GO:0022857">
    <property type="term" value="F:transmembrane transporter activity"/>
    <property type="evidence" value="ECO:0007669"/>
    <property type="project" value="InterPro"/>
</dbReference>
<keyword evidence="2" id="KW-0472">Membrane</keyword>
<keyword evidence="4" id="KW-1185">Reference proteome</keyword>
<dbReference type="AlphaFoldDB" id="A0A9W7E183"/>
<evidence type="ECO:0000256" key="1">
    <source>
        <dbReference type="SAM" id="MobiDB-lite"/>
    </source>
</evidence>
<dbReference type="InterPro" id="IPR011701">
    <property type="entry name" value="MFS"/>
</dbReference>
<dbReference type="SUPFAM" id="SSF103473">
    <property type="entry name" value="MFS general substrate transporter"/>
    <property type="match status" value="1"/>
</dbReference>
<keyword evidence="2" id="KW-1133">Transmembrane helix</keyword>
<evidence type="ECO:0000256" key="2">
    <source>
        <dbReference type="SAM" id="Phobius"/>
    </source>
</evidence>
<feature type="region of interest" description="Disordered" evidence="1">
    <location>
        <begin position="1"/>
        <end position="27"/>
    </location>
</feature>
<sequence>MTLLNRKAVESKEEAENEKVSVRRKNETSNGNYHVPWKRAQLSLRLITIIIGSTAILSNSIYGLFAPKYLGFKQAQLSSTYSTAAILMVLSQVCFPTFVSRIGEFGTCTCGILLAGAGITGMSVVRFQPFHTMLYMVQRTGASVADTATASLVARESRGEERSRNLAMLTSTRAAARIVSPLACSKLFEISSRSTRHPGALPFLIIGGLAILISPLPRLIKVKSRK</sequence>
<accession>A0A9W7E183</accession>
<feature type="transmembrane region" description="Helical" evidence="2">
    <location>
        <begin position="105"/>
        <end position="127"/>
    </location>
</feature>
<protein>
    <submittedName>
        <fullName evidence="3">Uncharacterized protein</fullName>
    </submittedName>
</protein>
<dbReference type="EMBL" id="BRXY01000078">
    <property type="protein sequence ID" value="GMH62552.1"/>
    <property type="molecule type" value="Genomic_DNA"/>
</dbReference>
<feature type="compositionally biased region" description="Basic and acidic residues" evidence="1">
    <location>
        <begin position="7"/>
        <end position="27"/>
    </location>
</feature>
<keyword evidence="2" id="KW-0812">Transmembrane</keyword>
<evidence type="ECO:0000313" key="3">
    <source>
        <dbReference type="EMBL" id="GMH62552.1"/>
    </source>
</evidence>
<reference evidence="4" key="1">
    <citation type="journal article" date="2023" name="Commun. Biol.">
        <title>Genome analysis of Parmales, the sister group of diatoms, reveals the evolutionary specialization of diatoms from phago-mixotrophs to photoautotrophs.</title>
        <authorList>
            <person name="Ban H."/>
            <person name="Sato S."/>
            <person name="Yoshikawa S."/>
            <person name="Yamada K."/>
            <person name="Nakamura Y."/>
            <person name="Ichinomiya M."/>
            <person name="Sato N."/>
            <person name="Blanc-Mathieu R."/>
            <person name="Endo H."/>
            <person name="Kuwata A."/>
            <person name="Ogata H."/>
        </authorList>
    </citation>
    <scope>NUCLEOTIDE SEQUENCE [LARGE SCALE GENOMIC DNA]</scope>
    <source>
        <strain evidence="4">NIES 3701</strain>
    </source>
</reference>
<feature type="transmembrane region" description="Helical" evidence="2">
    <location>
        <begin position="46"/>
        <end position="65"/>
    </location>
</feature>
<dbReference type="Gene3D" id="1.20.1250.20">
    <property type="entry name" value="MFS general substrate transporter like domains"/>
    <property type="match status" value="1"/>
</dbReference>
<evidence type="ECO:0000313" key="4">
    <source>
        <dbReference type="Proteomes" id="UP001165085"/>
    </source>
</evidence>
<dbReference type="Proteomes" id="UP001165085">
    <property type="component" value="Unassembled WGS sequence"/>
</dbReference>
<dbReference type="Pfam" id="PF07690">
    <property type="entry name" value="MFS_1"/>
    <property type="match status" value="1"/>
</dbReference>
<comment type="caution">
    <text evidence="3">The sequence shown here is derived from an EMBL/GenBank/DDBJ whole genome shotgun (WGS) entry which is preliminary data.</text>
</comment>
<dbReference type="InterPro" id="IPR036259">
    <property type="entry name" value="MFS_trans_sf"/>
</dbReference>
<feature type="transmembrane region" description="Helical" evidence="2">
    <location>
        <begin position="77"/>
        <end position="98"/>
    </location>
</feature>